<comment type="caution">
    <text evidence="1">The sequence shown here is derived from an EMBL/GenBank/DDBJ whole genome shotgun (WGS) entry which is preliminary data.</text>
</comment>
<dbReference type="EMBL" id="MLJW01008749">
    <property type="protein sequence ID" value="OIQ63728.1"/>
    <property type="molecule type" value="Genomic_DNA"/>
</dbReference>
<sequence length="269" mass="29500">MENDGLELGITGKIIAQRDISWTANFNVSFNHNKITNLTAIPNPNYPGQAVGGVSGGTGNNVEIDQPGYARNTFFVYQQVYGANGKPLDGVFVDRNHDGIINNQDLYHDHSPDPKQIYGLSSDFNYRNWNLGFVARANVGNYIYNNVASATGIQRNIMNPLGILNNGSNDVLTSGLTGNGSNDLLSDYYIQNGSFLRMDNIHLGYNFGSLASWMSAFKISFNVQNAFIITNYKGVDPELNYIGSGGGGIDNNFYPRPRTYSIGLNLSVR</sequence>
<gene>
    <name evidence="1" type="primary">susC_25</name>
    <name evidence="1" type="ORF">GALL_547300</name>
</gene>
<dbReference type="SUPFAM" id="SSF56935">
    <property type="entry name" value="Porins"/>
    <property type="match status" value="1"/>
</dbReference>
<name>A0A1J5NZP9_9ZZZZ</name>
<accession>A0A1J5NZP9</accession>
<evidence type="ECO:0000313" key="1">
    <source>
        <dbReference type="EMBL" id="OIQ63728.1"/>
    </source>
</evidence>
<organism evidence="1">
    <name type="scientific">mine drainage metagenome</name>
    <dbReference type="NCBI Taxonomy" id="410659"/>
    <lineage>
        <taxon>unclassified sequences</taxon>
        <taxon>metagenomes</taxon>
        <taxon>ecological metagenomes</taxon>
    </lineage>
</organism>
<proteinExistence type="predicted"/>
<dbReference type="AlphaFoldDB" id="A0A1J5NZP9"/>
<keyword evidence="1" id="KW-0675">Receptor</keyword>
<protein>
    <submittedName>
        <fullName evidence="1">TonB-dependent receptor SusC</fullName>
    </submittedName>
</protein>
<reference evidence="1" key="1">
    <citation type="submission" date="2016-10" db="EMBL/GenBank/DDBJ databases">
        <title>Sequence of Gallionella enrichment culture.</title>
        <authorList>
            <person name="Poehlein A."/>
            <person name="Muehling M."/>
            <person name="Daniel R."/>
        </authorList>
    </citation>
    <scope>NUCLEOTIDE SEQUENCE</scope>
</reference>